<dbReference type="PROSITE" id="PS51192">
    <property type="entry name" value="HELICASE_ATP_BIND_1"/>
    <property type="match status" value="1"/>
</dbReference>
<keyword evidence="14" id="KW-1185">Reference proteome</keyword>
<feature type="domain" description="Helicase C-terminal" evidence="11">
    <location>
        <begin position="448"/>
        <end position="619"/>
    </location>
</feature>
<dbReference type="GO" id="GO:0003724">
    <property type="term" value="F:RNA helicase activity"/>
    <property type="evidence" value="ECO:0007669"/>
    <property type="project" value="UniProtKB-EC"/>
</dbReference>
<evidence type="ECO:0000259" key="11">
    <source>
        <dbReference type="PROSITE" id="PS51194"/>
    </source>
</evidence>
<dbReference type="Proteomes" id="UP001140453">
    <property type="component" value="Unassembled WGS sequence"/>
</dbReference>
<keyword evidence="4 8" id="KW-0347">Helicase</keyword>
<dbReference type="AlphaFoldDB" id="A0A9W8YN55"/>
<feature type="region of interest" description="Disordered" evidence="9">
    <location>
        <begin position="630"/>
        <end position="651"/>
    </location>
</feature>
<dbReference type="Pfam" id="PF00270">
    <property type="entry name" value="DEAD"/>
    <property type="match status" value="1"/>
</dbReference>
<dbReference type="GO" id="GO:0003676">
    <property type="term" value="F:nucleic acid binding"/>
    <property type="evidence" value="ECO:0007669"/>
    <property type="project" value="InterPro"/>
</dbReference>
<dbReference type="InterPro" id="IPR014001">
    <property type="entry name" value="Helicase_ATP-bd"/>
</dbReference>
<dbReference type="PANTHER" id="PTHR47958">
    <property type="entry name" value="ATP-DEPENDENT RNA HELICASE DBP3"/>
    <property type="match status" value="1"/>
</dbReference>
<sequence length="694" mass="75030">MAYIFGYLPGPAVSCLSSASTDTLFVISKSNCQLRHLSHTASPRLPALIFNMNQSNSNGGGGWESTTDSAWTTTQAAPATAAIKQPSVIHTDTLVDPHVRPAVNGTETTATESEGDDIATKGANPEWTGHGQSRYDYGGYVDLDGEYDSNARVYHWDGDEGDLGPEFPELELEIFGPPQQRGEIYGPEIAKITEIKLEQEGPIRIVPVMSFDEAKFHPAMAKNIELCGYKVPTPIQKYCIPAIGSGHDVIGIAQTGSGKTAAYLLPILNKLMGKAKKLAAPRPNPAEYRPGFDPVVRAEPLVCVVCPTRELAIQIFMEARKLCYRSMLRPCVIYGGGPLRHQIDQLSLGCDILIATPGRLIDFMDRPNNLTLRRLKYMVIDEADEMLHGDWDDELNKILGGGEQEVGNIQYMLFSATFPKNLRELAGTHLATEHVRFSVGRAGSTHGNIRQVVMDVDPSQKRQACLDLLNSMPPARTIIFVNSKRTADELDDFLFNQGMPTTAIHADRTQREREDSMRAFRAGKAPIMIATGLSARGIDVHNIVHVINYDLPSMDHGGIEEYTHRIGRTGRIGHRGLATSFYTERDEAIASVLVRTLLETQQPVPDFLSHHVPEGEDLKQLKFESENELGGTFGAEAGDNEGGDDAAAGAWGAAAGGDDVAASAWGAAAGGDSAGDTVTSGGGWNAPAAAPSGW</sequence>
<dbReference type="InterPro" id="IPR027417">
    <property type="entry name" value="P-loop_NTPase"/>
</dbReference>
<evidence type="ECO:0000256" key="5">
    <source>
        <dbReference type="ARBA" id="ARBA00022840"/>
    </source>
</evidence>
<gene>
    <name evidence="13" type="ORF">N0V93_009618</name>
</gene>
<evidence type="ECO:0000256" key="2">
    <source>
        <dbReference type="ARBA" id="ARBA00022741"/>
    </source>
</evidence>
<dbReference type="Gene3D" id="3.40.50.300">
    <property type="entry name" value="P-loop containing nucleotide triphosphate hydrolases"/>
    <property type="match status" value="2"/>
</dbReference>
<evidence type="ECO:0000259" key="12">
    <source>
        <dbReference type="PROSITE" id="PS51195"/>
    </source>
</evidence>
<organism evidence="13 14">
    <name type="scientific">Gnomoniopsis smithogilvyi</name>
    <dbReference type="NCBI Taxonomy" id="1191159"/>
    <lineage>
        <taxon>Eukaryota</taxon>
        <taxon>Fungi</taxon>
        <taxon>Dikarya</taxon>
        <taxon>Ascomycota</taxon>
        <taxon>Pezizomycotina</taxon>
        <taxon>Sordariomycetes</taxon>
        <taxon>Sordariomycetidae</taxon>
        <taxon>Diaporthales</taxon>
        <taxon>Gnomoniaceae</taxon>
        <taxon>Gnomoniopsis</taxon>
    </lineage>
</organism>
<evidence type="ECO:0000259" key="10">
    <source>
        <dbReference type="PROSITE" id="PS51192"/>
    </source>
</evidence>
<dbReference type="GO" id="GO:0005524">
    <property type="term" value="F:ATP binding"/>
    <property type="evidence" value="ECO:0007669"/>
    <property type="project" value="UniProtKB-KW"/>
</dbReference>
<reference evidence="13" key="1">
    <citation type="submission" date="2022-10" db="EMBL/GenBank/DDBJ databases">
        <title>Tapping the CABI collections for fungal endophytes: first genome assemblies for Collariella, Neodidymelliopsis, Ascochyta clinopodiicola, Didymella pomorum, Didymosphaeria variabile, Neocosmospora piperis and Neocucurbitaria cava.</title>
        <authorList>
            <person name="Hill R."/>
        </authorList>
    </citation>
    <scope>NUCLEOTIDE SEQUENCE</scope>
    <source>
        <strain evidence="13">IMI 355082</strain>
    </source>
</reference>
<protein>
    <recommendedName>
        <fullName evidence="1">RNA helicase</fullName>
        <ecNumber evidence="1">3.6.4.13</ecNumber>
    </recommendedName>
</protein>
<dbReference type="InterPro" id="IPR014014">
    <property type="entry name" value="RNA_helicase_DEAD_Q_motif"/>
</dbReference>
<dbReference type="InterPro" id="IPR000629">
    <property type="entry name" value="RNA-helicase_DEAD-box_CS"/>
</dbReference>
<dbReference type="SMART" id="SM00490">
    <property type="entry name" value="HELICc"/>
    <property type="match status" value="1"/>
</dbReference>
<evidence type="ECO:0000256" key="6">
    <source>
        <dbReference type="ARBA" id="ARBA00047984"/>
    </source>
</evidence>
<dbReference type="PROSITE" id="PS00039">
    <property type="entry name" value="DEAD_ATP_HELICASE"/>
    <property type="match status" value="1"/>
</dbReference>
<dbReference type="PROSITE" id="PS51195">
    <property type="entry name" value="Q_MOTIF"/>
    <property type="match status" value="1"/>
</dbReference>
<feature type="region of interest" description="Disordered" evidence="9">
    <location>
        <begin position="107"/>
        <end position="130"/>
    </location>
</feature>
<evidence type="ECO:0000256" key="4">
    <source>
        <dbReference type="ARBA" id="ARBA00022806"/>
    </source>
</evidence>
<feature type="region of interest" description="Disordered" evidence="9">
    <location>
        <begin position="668"/>
        <end position="694"/>
    </location>
</feature>
<feature type="domain" description="DEAD-box RNA helicase Q" evidence="12">
    <location>
        <begin position="209"/>
        <end position="237"/>
    </location>
</feature>
<dbReference type="InterPro" id="IPR001650">
    <property type="entry name" value="Helicase_C-like"/>
</dbReference>
<dbReference type="SMART" id="SM00487">
    <property type="entry name" value="DEXDc"/>
    <property type="match status" value="1"/>
</dbReference>
<comment type="caution">
    <text evidence="13">The sequence shown here is derived from an EMBL/GenBank/DDBJ whole genome shotgun (WGS) entry which is preliminary data.</text>
</comment>
<accession>A0A9W8YN55</accession>
<feature type="domain" description="Helicase ATP-binding" evidence="10">
    <location>
        <begin position="240"/>
        <end position="436"/>
    </location>
</feature>
<dbReference type="InterPro" id="IPR011545">
    <property type="entry name" value="DEAD/DEAH_box_helicase_dom"/>
</dbReference>
<keyword evidence="3 8" id="KW-0378">Hydrolase</keyword>
<dbReference type="EC" id="3.6.4.13" evidence="1"/>
<dbReference type="GO" id="GO:0016787">
    <property type="term" value="F:hydrolase activity"/>
    <property type="evidence" value="ECO:0007669"/>
    <property type="project" value="UniProtKB-KW"/>
</dbReference>
<feature type="short sequence motif" description="Q motif" evidence="7">
    <location>
        <begin position="209"/>
        <end position="237"/>
    </location>
</feature>
<proteinExistence type="inferred from homology"/>
<dbReference type="OrthoDB" id="196131at2759"/>
<dbReference type="Pfam" id="PF00271">
    <property type="entry name" value="Helicase_C"/>
    <property type="match status" value="1"/>
</dbReference>
<comment type="catalytic activity">
    <reaction evidence="6">
        <text>ATP + H2O = ADP + phosphate + H(+)</text>
        <dbReference type="Rhea" id="RHEA:13065"/>
        <dbReference type="ChEBI" id="CHEBI:15377"/>
        <dbReference type="ChEBI" id="CHEBI:15378"/>
        <dbReference type="ChEBI" id="CHEBI:30616"/>
        <dbReference type="ChEBI" id="CHEBI:43474"/>
        <dbReference type="ChEBI" id="CHEBI:456216"/>
        <dbReference type="EC" id="3.6.4.13"/>
    </reaction>
</comment>
<dbReference type="PROSITE" id="PS51194">
    <property type="entry name" value="HELICASE_CTER"/>
    <property type="match status" value="1"/>
</dbReference>
<evidence type="ECO:0000256" key="8">
    <source>
        <dbReference type="RuleBase" id="RU000492"/>
    </source>
</evidence>
<evidence type="ECO:0000256" key="1">
    <source>
        <dbReference type="ARBA" id="ARBA00012552"/>
    </source>
</evidence>
<keyword evidence="2 8" id="KW-0547">Nucleotide-binding</keyword>
<keyword evidence="5 8" id="KW-0067">ATP-binding</keyword>
<dbReference type="EMBL" id="JAPEVB010000006">
    <property type="protein sequence ID" value="KAJ4386720.1"/>
    <property type="molecule type" value="Genomic_DNA"/>
</dbReference>
<evidence type="ECO:0000256" key="3">
    <source>
        <dbReference type="ARBA" id="ARBA00022801"/>
    </source>
</evidence>
<dbReference type="CDD" id="cd18787">
    <property type="entry name" value="SF2_C_DEAD"/>
    <property type="match status" value="1"/>
</dbReference>
<comment type="similarity">
    <text evidence="8">Belongs to the DEAD box helicase family.</text>
</comment>
<name>A0A9W8YN55_9PEZI</name>
<evidence type="ECO:0000256" key="7">
    <source>
        <dbReference type="PROSITE-ProRule" id="PRU00552"/>
    </source>
</evidence>
<dbReference type="SUPFAM" id="SSF52540">
    <property type="entry name" value="P-loop containing nucleoside triphosphate hydrolases"/>
    <property type="match status" value="1"/>
</dbReference>
<evidence type="ECO:0000256" key="9">
    <source>
        <dbReference type="SAM" id="MobiDB-lite"/>
    </source>
</evidence>
<evidence type="ECO:0000313" key="13">
    <source>
        <dbReference type="EMBL" id="KAJ4386720.1"/>
    </source>
</evidence>
<evidence type="ECO:0000313" key="14">
    <source>
        <dbReference type="Proteomes" id="UP001140453"/>
    </source>
</evidence>